<dbReference type="PANTHER" id="PTHR48225:SF7">
    <property type="entry name" value="MEIOSIS-SPECIFIC PROTEIN HOP1"/>
    <property type="match status" value="1"/>
</dbReference>
<feature type="compositionally biased region" description="Low complexity" evidence="9">
    <location>
        <begin position="481"/>
        <end position="495"/>
    </location>
</feature>
<protein>
    <submittedName>
        <fullName evidence="11">HORMA-domain-containing protein</fullName>
    </submittedName>
</protein>
<evidence type="ECO:0000256" key="5">
    <source>
        <dbReference type="ARBA" id="ARBA00022771"/>
    </source>
</evidence>
<keyword evidence="4" id="KW-0479">Metal-binding</keyword>
<dbReference type="PANTHER" id="PTHR48225">
    <property type="entry name" value="HORMA DOMAIN-CONTAINING PROTEIN 1"/>
    <property type="match status" value="1"/>
</dbReference>
<feature type="domain" description="HORMA" evidence="10">
    <location>
        <begin position="18"/>
        <end position="278"/>
    </location>
</feature>
<dbReference type="GeneID" id="72009171"/>
<evidence type="ECO:0000256" key="6">
    <source>
        <dbReference type="ARBA" id="ARBA00022833"/>
    </source>
</evidence>
<evidence type="ECO:0000313" key="12">
    <source>
        <dbReference type="Proteomes" id="UP000814176"/>
    </source>
</evidence>
<dbReference type="InterPro" id="IPR019786">
    <property type="entry name" value="Zinc_finger_PHD-type_CS"/>
</dbReference>
<dbReference type="InterPro" id="IPR036570">
    <property type="entry name" value="HORMA_dom_sf"/>
</dbReference>
<dbReference type="PROSITE" id="PS50815">
    <property type="entry name" value="HORMA"/>
    <property type="match status" value="1"/>
</dbReference>
<dbReference type="Gene3D" id="3.30.40.10">
    <property type="entry name" value="Zinc/RING finger domain, C3HC4 (zinc finger)"/>
    <property type="match status" value="1"/>
</dbReference>
<evidence type="ECO:0000256" key="7">
    <source>
        <dbReference type="ARBA" id="ARBA00023242"/>
    </source>
</evidence>
<evidence type="ECO:0000256" key="3">
    <source>
        <dbReference type="ARBA" id="ARBA00022454"/>
    </source>
</evidence>
<evidence type="ECO:0000256" key="8">
    <source>
        <dbReference type="ARBA" id="ARBA00023254"/>
    </source>
</evidence>
<gene>
    <name evidence="11" type="ORF">C8Q71DRAFT_878219</name>
</gene>
<dbReference type="InterPro" id="IPR003511">
    <property type="entry name" value="HORMA_dom"/>
</dbReference>
<dbReference type="Pfam" id="PF02301">
    <property type="entry name" value="HORMA"/>
    <property type="match status" value="1"/>
</dbReference>
<evidence type="ECO:0000313" key="11">
    <source>
        <dbReference type="EMBL" id="KAH9843171.1"/>
    </source>
</evidence>
<comment type="subcellular location">
    <subcellularLocation>
        <location evidence="2">Chromosome</location>
    </subcellularLocation>
    <subcellularLocation>
        <location evidence="1">Nucleus</location>
    </subcellularLocation>
</comment>
<evidence type="ECO:0000256" key="9">
    <source>
        <dbReference type="SAM" id="MobiDB-lite"/>
    </source>
</evidence>
<organism evidence="11 12">
    <name type="scientific">Rhodofomes roseus</name>
    <dbReference type="NCBI Taxonomy" id="34475"/>
    <lineage>
        <taxon>Eukaryota</taxon>
        <taxon>Fungi</taxon>
        <taxon>Dikarya</taxon>
        <taxon>Basidiomycota</taxon>
        <taxon>Agaricomycotina</taxon>
        <taxon>Agaricomycetes</taxon>
        <taxon>Polyporales</taxon>
        <taxon>Rhodofomes</taxon>
    </lineage>
</organism>
<feature type="compositionally biased region" description="Basic residues" evidence="9">
    <location>
        <begin position="700"/>
        <end position="716"/>
    </location>
</feature>
<comment type="caution">
    <text evidence="11">The sequence shown here is derived from an EMBL/GenBank/DDBJ whole genome shotgun (WGS) entry which is preliminary data.</text>
</comment>
<keyword evidence="3" id="KW-0158">Chromosome</keyword>
<evidence type="ECO:0000259" key="10">
    <source>
        <dbReference type="PROSITE" id="PS50815"/>
    </source>
</evidence>
<evidence type="ECO:0000256" key="1">
    <source>
        <dbReference type="ARBA" id="ARBA00004123"/>
    </source>
</evidence>
<dbReference type="RefSeq" id="XP_047784218.1">
    <property type="nucleotide sequence ID" value="XM_047928439.1"/>
</dbReference>
<sequence length="775" mass="85541">MQALAVRPDQEQASLTAQQSLQSVQTLLKASLGCITYLRNLLPSENFSTCYLTSSGPASLSSQPSMTPGSFASDNGKRNVSGFKIMTVTRGFTEEADKLLDYMEHGIFDALQKQYLRSFIMAVFLDNDDPNNIVEAYTFNFDYHKIPGTDITVPVMTLDADLERLSLHGKHKTFDPVSDATRQGRVPTLGEVKRSLKTLIKNLIQATTQMDALPKRRFATFKLFYNDQTPDDYEPTHFHAGDAKKDRWFFTTHEKSEVPEKCNIGSLQTGYHGVNVRIASVSGYLPSTEDNNAPFLGTTVGHTHAAPVLTPTEEAAARMQQMEIQRRDAMDRQVVWDADDGMCDADADGEEDPDFVPADDSGVEFFAPIGIRDEEGNIQPYDPRGKQSGRFEEVRYAGRAEDVPNEIAQLAEGGKHTEEPIQQTQQLEETQVIHSPAIAASPLTSSPSLSPSPTPQPRARNRTAKRIASVDSSLPPSDMLPESMSSGSPIIPEPGSIDTQLIKDLIINACTTGEDADMLELDTQIIPGSVDSIHSFKSADGTGLESVQGGAAQGQTVDVVECECGVAVEDCDCVKCEGDCKKWFHMWCMGFRSAKDKRLPARFVCFDCRVKADQNWELIVVHDLYPRMMERFKDLAIFRRAIKVFETSKPDCLSAFTKLIACDSAVAGQVFKRLEAEGFIAPAGETSDAGPKAGQSKNNGKNKARGRQTQRRKTMQKPRYVFVSASTRSQAYKDYFDPDPEVEKKVLGLSDLQESRRGHRDKVKISLGPAVDLGD</sequence>
<dbReference type="InterPro" id="IPR011011">
    <property type="entry name" value="Znf_FYVE_PHD"/>
</dbReference>
<dbReference type="SUPFAM" id="SSF57903">
    <property type="entry name" value="FYVE/PHD zinc finger"/>
    <property type="match status" value="1"/>
</dbReference>
<dbReference type="PROSITE" id="PS01359">
    <property type="entry name" value="ZF_PHD_1"/>
    <property type="match status" value="1"/>
</dbReference>
<keyword evidence="8" id="KW-0469">Meiosis</keyword>
<keyword evidence="5" id="KW-0863">Zinc-finger</keyword>
<feature type="region of interest" description="Disordered" evidence="9">
    <location>
        <begin position="752"/>
        <end position="775"/>
    </location>
</feature>
<dbReference type="Gene3D" id="3.30.900.10">
    <property type="entry name" value="HORMA domain"/>
    <property type="match status" value="1"/>
</dbReference>
<keyword evidence="12" id="KW-1185">Reference proteome</keyword>
<dbReference type="InterPro" id="IPR013083">
    <property type="entry name" value="Znf_RING/FYVE/PHD"/>
</dbReference>
<dbReference type="EMBL" id="JADCUA010000002">
    <property type="protein sequence ID" value="KAH9843171.1"/>
    <property type="molecule type" value="Genomic_DNA"/>
</dbReference>
<proteinExistence type="predicted"/>
<keyword evidence="6" id="KW-0862">Zinc</keyword>
<dbReference type="Proteomes" id="UP000814176">
    <property type="component" value="Unassembled WGS sequence"/>
</dbReference>
<feature type="compositionally biased region" description="Low complexity" evidence="9">
    <location>
        <begin position="440"/>
        <end position="449"/>
    </location>
</feature>
<reference evidence="11 12" key="1">
    <citation type="journal article" date="2021" name="Environ. Microbiol.">
        <title>Gene family expansions and transcriptome signatures uncover fungal adaptations to wood decay.</title>
        <authorList>
            <person name="Hage H."/>
            <person name="Miyauchi S."/>
            <person name="Viragh M."/>
            <person name="Drula E."/>
            <person name="Min B."/>
            <person name="Chaduli D."/>
            <person name="Navarro D."/>
            <person name="Favel A."/>
            <person name="Norest M."/>
            <person name="Lesage-Meessen L."/>
            <person name="Balint B."/>
            <person name="Merenyi Z."/>
            <person name="de Eugenio L."/>
            <person name="Morin E."/>
            <person name="Martinez A.T."/>
            <person name="Baldrian P."/>
            <person name="Stursova M."/>
            <person name="Martinez M.J."/>
            <person name="Novotny C."/>
            <person name="Magnuson J.K."/>
            <person name="Spatafora J.W."/>
            <person name="Maurice S."/>
            <person name="Pangilinan J."/>
            <person name="Andreopoulos W."/>
            <person name="LaButti K."/>
            <person name="Hundley H."/>
            <person name="Na H."/>
            <person name="Kuo A."/>
            <person name="Barry K."/>
            <person name="Lipzen A."/>
            <person name="Henrissat B."/>
            <person name="Riley R."/>
            <person name="Ahrendt S."/>
            <person name="Nagy L.G."/>
            <person name="Grigoriev I.V."/>
            <person name="Martin F."/>
            <person name="Rosso M.N."/>
        </authorList>
    </citation>
    <scope>NUCLEOTIDE SEQUENCE [LARGE SCALE GENOMIC DNA]</scope>
    <source>
        <strain evidence="11 12">CIRM-BRFM 1785</strain>
    </source>
</reference>
<evidence type="ECO:0000256" key="4">
    <source>
        <dbReference type="ARBA" id="ARBA00022723"/>
    </source>
</evidence>
<accession>A0ABQ8KVV0</accession>
<feature type="region of interest" description="Disordered" evidence="9">
    <location>
        <begin position="683"/>
        <end position="721"/>
    </location>
</feature>
<name>A0ABQ8KVV0_9APHY</name>
<dbReference type="InterPro" id="IPR051294">
    <property type="entry name" value="HORMA_MeioticProgression"/>
</dbReference>
<evidence type="ECO:0000256" key="2">
    <source>
        <dbReference type="ARBA" id="ARBA00004286"/>
    </source>
</evidence>
<feature type="region of interest" description="Disordered" evidence="9">
    <location>
        <begin position="440"/>
        <end position="495"/>
    </location>
</feature>
<keyword evidence="7" id="KW-0539">Nucleus</keyword>
<dbReference type="SUPFAM" id="SSF56019">
    <property type="entry name" value="The spindle assembly checkpoint protein mad2"/>
    <property type="match status" value="1"/>
</dbReference>